<keyword evidence="2" id="KW-1185">Reference proteome</keyword>
<evidence type="ECO:0000313" key="2">
    <source>
        <dbReference type="Proteomes" id="UP000289340"/>
    </source>
</evidence>
<dbReference type="EMBL" id="QZWG01000015">
    <property type="protein sequence ID" value="RZB64785.1"/>
    <property type="molecule type" value="Genomic_DNA"/>
</dbReference>
<accession>A0A445GU09</accession>
<sequence>MTFTPFHVAMCHPTPSKSKSHRPACIHVPRSTTATTSIIATPPRFDLISPNLVSNGNNHNNRDPNTITQARFTCKLNLQGPLHGGDGEEGRGSLQTKPKNPCDYGLLRKEEVLAGFLYICKVVEEDGFRQDFDVVDAGKGYCGCEGWIMQQRECYGCVWSNNALN</sequence>
<protein>
    <submittedName>
        <fullName evidence="1">Uncharacterized protein</fullName>
    </submittedName>
</protein>
<gene>
    <name evidence="1" type="ORF">D0Y65_041030</name>
</gene>
<organism evidence="1 2">
    <name type="scientific">Glycine soja</name>
    <name type="common">Wild soybean</name>
    <dbReference type="NCBI Taxonomy" id="3848"/>
    <lineage>
        <taxon>Eukaryota</taxon>
        <taxon>Viridiplantae</taxon>
        <taxon>Streptophyta</taxon>
        <taxon>Embryophyta</taxon>
        <taxon>Tracheophyta</taxon>
        <taxon>Spermatophyta</taxon>
        <taxon>Magnoliopsida</taxon>
        <taxon>eudicotyledons</taxon>
        <taxon>Gunneridae</taxon>
        <taxon>Pentapetalae</taxon>
        <taxon>rosids</taxon>
        <taxon>fabids</taxon>
        <taxon>Fabales</taxon>
        <taxon>Fabaceae</taxon>
        <taxon>Papilionoideae</taxon>
        <taxon>50 kb inversion clade</taxon>
        <taxon>NPAAA clade</taxon>
        <taxon>indigoferoid/millettioid clade</taxon>
        <taxon>Phaseoleae</taxon>
        <taxon>Glycine</taxon>
        <taxon>Glycine subgen. Soja</taxon>
    </lineage>
</organism>
<reference evidence="1 2" key="1">
    <citation type="submission" date="2018-09" db="EMBL/GenBank/DDBJ databases">
        <title>A high-quality reference genome of wild soybean provides a powerful tool to mine soybean genomes.</title>
        <authorList>
            <person name="Xie M."/>
            <person name="Chung C.Y.L."/>
            <person name="Li M.-W."/>
            <person name="Wong F.-L."/>
            <person name="Chan T.-F."/>
            <person name="Lam H.-M."/>
        </authorList>
    </citation>
    <scope>NUCLEOTIDE SEQUENCE [LARGE SCALE GENOMIC DNA]</scope>
    <source>
        <strain evidence="2">cv. W05</strain>
        <tissue evidence="1">Hypocotyl of etiolated seedlings</tissue>
    </source>
</reference>
<proteinExistence type="predicted"/>
<dbReference type="Proteomes" id="UP000289340">
    <property type="component" value="Chromosome 15"/>
</dbReference>
<evidence type="ECO:0000313" key="1">
    <source>
        <dbReference type="EMBL" id="RZB64785.1"/>
    </source>
</evidence>
<comment type="caution">
    <text evidence="1">The sequence shown here is derived from an EMBL/GenBank/DDBJ whole genome shotgun (WGS) entry which is preliminary data.</text>
</comment>
<dbReference type="AlphaFoldDB" id="A0A445GU09"/>
<name>A0A445GU09_GLYSO</name>